<feature type="repeat" description="WD" evidence="1">
    <location>
        <begin position="73"/>
        <end position="106"/>
    </location>
</feature>
<dbReference type="PROSITE" id="PS50082">
    <property type="entry name" value="WD_REPEATS_2"/>
    <property type="match status" value="2"/>
</dbReference>
<dbReference type="GO" id="GO:0016226">
    <property type="term" value="P:iron-sulfur cluster assembly"/>
    <property type="evidence" value="ECO:0007669"/>
    <property type="project" value="TreeGrafter"/>
</dbReference>
<proteinExistence type="predicted"/>
<accession>A0A8S1R2B1</accession>
<dbReference type="InterPro" id="IPR001680">
    <property type="entry name" value="WD40_rpt"/>
</dbReference>
<dbReference type="EMBL" id="CAJJDN010000136">
    <property type="protein sequence ID" value="CAD8122028.1"/>
    <property type="molecule type" value="Genomic_DNA"/>
</dbReference>
<evidence type="ECO:0000256" key="1">
    <source>
        <dbReference type="PROSITE-ProRule" id="PRU00221"/>
    </source>
</evidence>
<comment type="caution">
    <text evidence="2">The sequence shown here is derived from an EMBL/GenBank/DDBJ whole genome shotgun (WGS) entry which is preliminary data.</text>
</comment>
<reference evidence="2" key="1">
    <citation type="submission" date="2021-01" db="EMBL/GenBank/DDBJ databases">
        <authorList>
            <consortium name="Genoscope - CEA"/>
            <person name="William W."/>
        </authorList>
    </citation>
    <scope>NUCLEOTIDE SEQUENCE</scope>
</reference>
<evidence type="ECO:0000313" key="2">
    <source>
        <dbReference type="EMBL" id="CAD8122028.1"/>
    </source>
</evidence>
<evidence type="ECO:0000313" key="3">
    <source>
        <dbReference type="Proteomes" id="UP000692954"/>
    </source>
</evidence>
<dbReference type="Pfam" id="PF00400">
    <property type="entry name" value="WD40"/>
    <property type="match status" value="3"/>
</dbReference>
<dbReference type="PANTHER" id="PTHR19920">
    <property type="entry name" value="WD40 PROTEIN CIAO1"/>
    <property type="match status" value="1"/>
</dbReference>
<dbReference type="Proteomes" id="UP000692954">
    <property type="component" value="Unassembled WGS sequence"/>
</dbReference>
<dbReference type="SMART" id="SM00320">
    <property type="entry name" value="WD40"/>
    <property type="match status" value="4"/>
</dbReference>
<dbReference type="GO" id="GO:0097361">
    <property type="term" value="C:cytosolic [4Fe-4S] assembly targeting complex"/>
    <property type="evidence" value="ECO:0007669"/>
    <property type="project" value="TreeGrafter"/>
</dbReference>
<dbReference type="OrthoDB" id="317577at2759"/>
<name>A0A8S1R2B1_9CILI</name>
<protein>
    <submittedName>
        <fullName evidence="2">Uncharacterized protein</fullName>
    </submittedName>
</protein>
<dbReference type="PROSITE" id="PS50294">
    <property type="entry name" value="WD_REPEATS_REGION"/>
    <property type="match status" value="1"/>
</dbReference>
<feature type="repeat" description="WD" evidence="1">
    <location>
        <begin position="118"/>
        <end position="150"/>
    </location>
</feature>
<dbReference type="PANTHER" id="PTHR19920:SF0">
    <property type="entry name" value="CYTOSOLIC IRON-SULFUR PROTEIN ASSEMBLY PROTEIN CIAO1-RELATED"/>
    <property type="match status" value="1"/>
</dbReference>
<keyword evidence="3" id="KW-1185">Reference proteome</keyword>
<keyword evidence="1" id="KW-0853">WD repeat</keyword>
<dbReference type="AlphaFoldDB" id="A0A8S1R2B1"/>
<sequence>MGQQSSQHQCKESKNYIRQNEKYKLLLQSSIKQPELCQAISISQDSNIVIAASNCKIRVFKLSQDLIKQIQVLQEHKGYVDILCFMNKFCSFISASSDNSIIIWQLINDNKFIIQKKLLGHTYYIRCMIINIDDNLIISSGCDKTIRFWSQDNFWDCSQIIKNNFNWVYALSLNEQSNYLISCGDDLFILVFKYSQDNHLWIQTQKIQTEFGGFRLCFVNDNFFIFQPIHQQNLQIFQTQNQDQPYEKINEIKINGCHNDTCFFPSQYIKQKQILIFKNGCFINIIRRIENNQFILDHSIQFEHNSLFGSISSDGKYLITWDNQSQQIQVRIEIE</sequence>
<organism evidence="2 3">
    <name type="scientific">Paramecium sonneborni</name>
    <dbReference type="NCBI Taxonomy" id="65129"/>
    <lineage>
        <taxon>Eukaryota</taxon>
        <taxon>Sar</taxon>
        <taxon>Alveolata</taxon>
        <taxon>Ciliophora</taxon>
        <taxon>Intramacronucleata</taxon>
        <taxon>Oligohymenophorea</taxon>
        <taxon>Peniculida</taxon>
        <taxon>Parameciidae</taxon>
        <taxon>Paramecium</taxon>
    </lineage>
</organism>
<gene>
    <name evidence="2" type="ORF">PSON_ATCC_30995.1.T1360017</name>
</gene>